<dbReference type="Proteomes" id="UP000199403">
    <property type="component" value="Unassembled WGS sequence"/>
</dbReference>
<accession>A0A1H7AW58</accession>
<dbReference type="STRING" id="1416801.SAMN05192553_108141"/>
<keyword evidence="1" id="KW-0472">Membrane</keyword>
<feature type="transmembrane region" description="Helical" evidence="1">
    <location>
        <begin position="40"/>
        <end position="61"/>
    </location>
</feature>
<dbReference type="RefSeq" id="WP_092177924.1">
    <property type="nucleotide sequence ID" value="NZ_FNZH01000008.1"/>
</dbReference>
<organism evidence="2 3">
    <name type="scientific">Cyclobacterium xiamenense</name>
    <dbReference type="NCBI Taxonomy" id="1297121"/>
    <lineage>
        <taxon>Bacteria</taxon>
        <taxon>Pseudomonadati</taxon>
        <taxon>Bacteroidota</taxon>
        <taxon>Cytophagia</taxon>
        <taxon>Cytophagales</taxon>
        <taxon>Cyclobacteriaceae</taxon>
        <taxon>Cyclobacterium</taxon>
    </lineage>
</organism>
<keyword evidence="1" id="KW-1133">Transmembrane helix</keyword>
<evidence type="ECO:0000256" key="1">
    <source>
        <dbReference type="SAM" id="Phobius"/>
    </source>
</evidence>
<dbReference type="AlphaFoldDB" id="A0A1H7AW58"/>
<dbReference type="OrthoDB" id="582675at2"/>
<keyword evidence="1" id="KW-0812">Transmembrane</keyword>
<proteinExistence type="predicted"/>
<reference evidence="3" key="1">
    <citation type="submission" date="2016-10" db="EMBL/GenBank/DDBJ databases">
        <authorList>
            <person name="Varghese N."/>
            <person name="Submissions S."/>
        </authorList>
    </citation>
    <scope>NUCLEOTIDE SEQUENCE [LARGE SCALE GENOMIC DNA]</scope>
    <source>
        <strain evidence="3">IBRC-M 10761</strain>
    </source>
</reference>
<keyword evidence="3" id="KW-1185">Reference proteome</keyword>
<feature type="transmembrane region" description="Helical" evidence="1">
    <location>
        <begin position="12"/>
        <end position="34"/>
    </location>
</feature>
<dbReference type="EMBL" id="FNZH01000008">
    <property type="protein sequence ID" value="SEJ69176.1"/>
    <property type="molecule type" value="Genomic_DNA"/>
</dbReference>
<evidence type="ECO:0000313" key="2">
    <source>
        <dbReference type="EMBL" id="SEJ69176.1"/>
    </source>
</evidence>
<sequence>MVYNEIQPLKKTWAFPLVLLLQLGIGILAVSGGFSADQPVQAWISFGLVLLLSGGLLLLFLHMRLEIRMDPSGLQFRSPPFVNSWRKYRWEEITDMQLLSTGPFNWVGGTGLRLGGSLGIRRGWNGEWRYLFSSGNAVRVFLKDRSFVLSTRRTKEFMAAWEAWNVGN</sequence>
<gene>
    <name evidence="2" type="ORF">SAMN05192553_108141</name>
</gene>
<evidence type="ECO:0000313" key="3">
    <source>
        <dbReference type="Proteomes" id="UP000199403"/>
    </source>
</evidence>
<evidence type="ECO:0008006" key="4">
    <source>
        <dbReference type="Google" id="ProtNLM"/>
    </source>
</evidence>
<protein>
    <recommendedName>
        <fullName evidence="4">PH domain-containing protein</fullName>
    </recommendedName>
</protein>
<name>A0A1H7AW58_9BACT</name>